<feature type="domain" description="Disease resistance R13L4/SHOC-2-like LRR" evidence="4">
    <location>
        <begin position="131"/>
        <end position="278"/>
    </location>
</feature>
<feature type="region of interest" description="Disordered" evidence="3">
    <location>
        <begin position="619"/>
        <end position="663"/>
    </location>
</feature>
<dbReference type="InterPro" id="IPR003591">
    <property type="entry name" value="Leu-rich_rpt_typical-subtyp"/>
</dbReference>
<evidence type="ECO:0000313" key="6">
    <source>
        <dbReference type="Proteomes" id="UP001279734"/>
    </source>
</evidence>
<dbReference type="InterPro" id="IPR055414">
    <property type="entry name" value="LRR_R13L4/SHOC2-like"/>
</dbReference>
<dbReference type="AlphaFoldDB" id="A0AAD3XTV2"/>
<evidence type="ECO:0000256" key="3">
    <source>
        <dbReference type="SAM" id="MobiDB-lite"/>
    </source>
</evidence>
<dbReference type="InterPro" id="IPR001611">
    <property type="entry name" value="Leu-rich_rpt"/>
</dbReference>
<evidence type="ECO:0000256" key="1">
    <source>
        <dbReference type="ARBA" id="ARBA00022614"/>
    </source>
</evidence>
<accession>A0AAD3XTV2</accession>
<evidence type="ECO:0000259" key="4">
    <source>
        <dbReference type="Pfam" id="PF23598"/>
    </source>
</evidence>
<feature type="compositionally biased region" description="Basic and acidic residues" evidence="3">
    <location>
        <begin position="623"/>
        <end position="637"/>
    </location>
</feature>
<proteinExistence type="predicted"/>
<organism evidence="5 6">
    <name type="scientific">Nepenthes gracilis</name>
    <name type="common">Slender pitcher plant</name>
    <dbReference type="NCBI Taxonomy" id="150966"/>
    <lineage>
        <taxon>Eukaryota</taxon>
        <taxon>Viridiplantae</taxon>
        <taxon>Streptophyta</taxon>
        <taxon>Embryophyta</taxon>
        <taxon>Tracheophyta</taxon>
        <taxon>Spermatophyta</taxon>
        <taxon>Magnoliopsida</taxon>
        <taxon>eudicotyledons</taxon>
        <taxon>Gunneridae</taxon>
        <taxon>Pentapetalae</taxon>
        <taxon>Caryophyllales</taxon>
        <taxon>Nepenthaceae</taxon>
        <taxon>Nepenthes</taxon>
    </lineage>
</organism>
<keyword evidence="1" id="KW-0433">Leucine-rich repeat</keyword>
<gene>
    <name evidence="5" type="ORF">Nepgr_018864</name>
</gene>
<dbReference type="PROSITE" id="PS51450">
    <property type="entry name" value="LRR"/>
    <property type="match status" value="1"/>
</dbReference>
<dbReference type="EMBL" id="BSYO01000017">
    <property type="protein sequence ID" value="GMH17023.1"/>
    <property type="molecule type" value="Genomic_DNA"/>
</dbReference>
<dbReference type="InterPro" id="IPR001005">
    <property type="entry name" value="SANT/Myb"/>
</dbReference>
<dbReference type="SUPFAM" id="SSF52058">
    <property type="entry name" value="L domain-like"/>
    <property type="match status" value="1"/>
</dbReference>
<protein>
    <recommendedName>
        <fullName evidence="4">Disease resistance R13L4/SHOC-2-like LRR domain-containing protein</fullName>
    </recommendedName>
</protein>
<name>A0AAD3XTV2_NEPGR</name>
<comment type="caution">
    <text evidence="5">The sequence shown here is derived from an EMBL/GenBank/DDBJ whole genome shotgun (WGS) entry which is preliminary data.</text>
</comment>
<feature type="region of interest" description="Disordered" evidence="3">
    <location>
        <begin position="693"/>
        <end position="737"/>
    </location>
</feature>
<dbReference type="SMART" id="SM00369">
    <property type="entry name" value="LRR_TYP"/>
    <property type="match status" value="4"/>
</dbReference>
<dbReference type="InterPro" id="IPR032675">
    <property type="entry name" value="LRR_dom_sf"/>
</dbReference>
<dbReference type="CDD" id="cd00167">
    <property type="entry name" value="SANT"/>
    <property type="match status" value="1"/>
</dbReference>
<evidence type="ECO:0000313" key="5">
    <source>
        <dbReference type="EMBL" id="GMH17023.1"/>
    </source>
</evidence>
<dbReference type="PANTHER" id="PTHR46872">
    <property type="entry name" value="DNA BINDING PROTEIN"/>
    <property type="match status" value="1"/>
</dbReference>
<dbReference type="Pfam" id="PF23598">
    <property type="entry name" value="LRR_14"/>
    <property type="match status" value="1"/>
</dbReference>
<dbReference type="Proteomes" id="UP001279734">
    <property type="component" value="Unassembled WGS sequence"/>
</dbReference>
<keyword evidence="2" id="KW-0677">Repeat</keyword>
<sequence length="796" mass="89608">MGCCASKTADSKANRLARWRSTGIVAIRDSKLKTFPDEILSLDKAVRTVDLTHNIIVDVPAEINQLINMQRLILAGNLIERLPMNLGKLQSLKVMMLDGNRICGLPDELGQLVRLERLSISGNLLTYLPDTIGSLRNLQLLNVSNNKLKSLPESIGSCFSLEELQANDNSIEDLPPSICNLIHLKSLCLNNNNVKQMPSNILKDCKALQNISLHNNPISMDQFQQMDGFQEVLIYEHLAVLKIIEDWSKAEGGRFLWQSCSLLYCLKIISTWSLHHTDLFYHKTFIPEMGLHTQPVGYTFRAVYRFIDQLNMEHKRPFDDELPNEVSSKLPRIVESSDQISLHVGHISSVDAFLKPYHSGEGNFVKNESVCQEKLANGILAEFQEAIEDTMTGLPRSFSVSPWVSSSTSEDDDMAGRAIHLPFSSEYFGFDCPVRSFMHADDTYHLLLDYPPRKRVPIGPEHQADIPDLQRNENPLDDDVGDLSGICVISAPELETPAYNVAGDGWSDCSCEDESSVRCVRQHIIEAREKLRRALGPVAFVELGFHDMGEVVAEKWSEDEELLFQEVVSNPVIMGRNFWNTLSVVFPSRTKMEIVSYYFNVFMLRKRAQQNRVDPMNIDSDNDEWHGSYCHDGHDEGGMTEEDEDAENMSPTQHDGPVNWGNETAEHHEDVLSQASADNDNYEFGCDREFNSKGGPGSVFQPREKKSCDDADDDDLQDGSRACSVSRGPSQGTQVNPDSCEQWRQYVLEPCDAKVWDGYMSCSKNKVDLLSTSCMIKEVFGDGTFDCRARDSKHAN</sequence>
<evidence type="ECO:0000256" key="2">
    <source>
        <dbReference type="ARBA" id="ARBA00022737"/>
    </source>
</evidence>
<reference evidence="5" key="1">
    <citation type="submission" date="2023-05" db="EMBL/GenBank/DDBJ databases">
        <title>Nepenthes gracilis genome sequencing.</title>
        <authorList>
            <person name="Fukushima K."/>
        </authorList>
    </citation>
    <scope>NUCLEOTIDE SEQUENCE</scope>
    <source>
        <strain evidence="5">SING2019-196</strain>
    </source>
</reference>
<keyword evidence="6" id="KW-1185">Reference proteome</keyword>
<dbReference type="SMART" id="SM00364">
    <property type="entry name" value="LRR_BAC"/>
    <property type="match status" value="4"/>
</dbReference>
<feature type="compositionally biased region" description="Acidic residues" evidence="3">
    <location>
        <begin position="638"/>
        <end position="647"/>
    </location>
</feature>
<feature type="compositionally biased region" description="Polar residues" evidence="3">
    <location>
        <begin position="727"/>
        <end position="737"/>
    </location>
</feature>
<dbReference type="PANTHER" id="PTHR46872:SF10">
    <property type="entry name" value="MYB-LIKE DOMAIN-CONTAINING PROTEIN"/>
    <property type="match status" value="1"/>
</dbReference>
<dbReference type="Gene3D" id="3.80.10.10">
    <property type="entry name" value="Ribonuclease Inhibitor"/>
    <property type="match status" value="1"/>
</dbReference>